<keyword evidence="1" id="KW-0732">Signal</keyword>
<dbReference type="PANTHER" id="PTHR43649:SF12">
    <property type="entry name" value="DIACETYLCHITOBIOSE BINDING PROTEIN DASA"/>
    <property type="match status" value="1"/>
</dbReference>
<dbReference type="AlphaFoldDB" id="A0A449BBG5"/>
<keyword evidence="3" id="KW-1185">Reference proteome</keyword>
<dbReference type="PANTHER" id="PTHR43649">
    <property type="entry name" value="ARABINOSE-BINDING PROTEIN-RELATED"/>
    <property type="match status" value="1"/>
</dbReference>
<feature type="signal peptide" evidence="1">
    <location>
        <begin position="1"/>
        <end position="18"/>
    </location>
</feature>
<evidence type="ECO:0000313" key="3">
    <source>
        <dbReference type="Proteomes" id="UP000289841"/>
    </source>
</evidence>
<organism evidence="2 3">
    <name type="scientific">Haploplasma axanthum</name>
    <name type="common">Acholeplasma axanthum</name>
    <dbReference type="NCBI Taxonomy" id="29552"/>
    <lineage>
        <taxon>Bacteria</taxon>
        <taxon>Bacillati</taxon>
        <taxon>Mycoplasmatota</taxon>
        <taxon>Mollicutes</taxon>
        <taxon>Acholeplasmatales</taxon>
        <taxon>Acholeplasmataceae</taxon>
        <taxon>Haploplasma</taxon>
    </lineage>
</organism>
<dbReference type="STRING" id="1278311.GCA_000428705_00703"/>
<dbReference type="KEGG" id="aaxa:NCTC10138_00144"/>
<dbReference type="RefSeq" id="WP_026390325.1">
    <property type="nucleotide sequence ID" value="NZ_LR215048.1"/>
</dbReference>
<evidence type="ECO:0000313" key="2">
    <source>
        <dbReference type="EMBL" id="VEU79767.1"/>
    </source>
</evidence>
<protein>
    <submittedName>
        <fullName evidence="2">Maltose-binding periplasmic proteins/domains</fullName>
    </submittedName>
</protein>
<proteinExistence type="predicted"/>
<sequence>MKKILVLMLLAVAGLGLAACGKKPDDGGGTGGDDNKIDLKGENFVIMVNTASTSDPRLETYEKLFREEKIAKITEVEKKYNVKVVYENYPSNASWGGARERWIVEQSKVGVSPAHVFEVASTSVATLAVNDAILPLDNLIETYGAKGYWPEKLVFGEVLGKHYLYDDSYPMTDDGLYYNSDLIARVLGEERRLEPTKKWLAGEWTWAEFEKLARELKTYLDHTRPEAEGGPQYVLGGRSYNYAYPMIGANGGVLVDSNFGTHLTSEPVLDTLNFLNRLRTTEGMWIDNAPLSNASQPEFTAGNVAFHNGSAWHINASNKWGNAKFKIDYVPWPVGPNIKEDMSNYSITHVYGKSSFAISSSYSKDRIPEGYENRMISDEVIFKIWNDLMYFPAINSETNLIDTTLISDDFYNVRLLPYYWSKDSINAHLEVFNLASPDFFYSVPEAQAHAEGSYMLSVQLAITDGNSRTVMEGIEASLKEILKERFLDKK</sequence>
<gene>
    <name evidence="2" type="ORF">NCTC10138_00144</name>
</gene>
<dbReference type="EMBL" id="LR215048">
    <property type="protein sequence ID" value="VEU79767.1"/>
    <property type="molecule type" value="Genomic_DNA"/>
</dbReference>
<dbReference type="Proteomes" id="UP000289841">
    <property type="component" value="Chromosome"/>
</dbReference>
<dbReference type="Pfam" id="PF01547">
    <property type="entry name" value="SBP_bac_1"/>
    <property type="match status" value="1"/>
</dbReference>
<reference evidence="2 3" key="1">
    <citation type="submission" date="2019-01" db="EMBL/GenBank/DDBJ databases">
        <authorList>
            <consortium name="Pathogen Informatics"/>
        </authorList>
    </citation>
    <scope>NUCLEOTIDE SEQUENCE [LARGE SCALE GENOMIC DNA]</scope>
    <source>
        <strain evidence="2 3">NCTC10138</strain>
    </source>
</reference>
<dbReference type="Gene3D" id="3.40.190.10">
    <property type="entry name" value="Periplasmic binding protein-like II"/>
    <property type="match status" value="1"/>
</dbReference>
<dbReference type="SUPFAM" id="SSF53850">
    <property type="entry name" value="Periplasmic binding protein-like II"/>
    <property type="match status" value="1"/>
</dbReference>
<dbReference type="OrthoDB" id="383712at2"/>
<evidence type="ECO:0000256" key="1">
    <source>
        <dbReference type="SAM" id="SignalP"/>
    </source>
</evidence>
<dbReference type="InterPro" id="IPR050490">
    <property type="entry name" value="Bact_solute-bd_prot1"/>
</dbReference>
<feature type="chain" id="PRO_5019015680" evidence="1">
    <location>
        <begin position="19"/>
        <end position="490"/>
    </location>
</feature>
<dbReference type="InterPro" id="IPR006059">
    <property type="entry name" value="SBP"/>
</dbReference>
<accession>A0A449BBG5</accession>
<name>A0A449BBG5_HAPAX</name>
<dbReference type="PROSITE" id="PS51257">
    <property type="entry name" value="PROKAR_LIPOPROTEIN"/>
    <property type="match status" value="1"/>
</dbReference>